<name>A0ABQ7G8W6_DUNSA</name>
<dbReference type="PANTHER" id="PTHR22997:SF0">
    <property type="entry name" value="PIH1 DOMAIN-CONTAINING PROTEIN 1"/>
    <property type="match status" value="1"/>
</dbReference>
<feature type="compositionally biased region" description="Low complexity" evidence="2">
    <location>
        <begin position="259"/>
        <end position="269"/>
    </location>
</feature>
<feature type="region of interest" description="Disordered" evidence="2">
    <location>
        <begin position="1"/>
        <end position="25"/>
    </location>
</feature>
<proteinExistence type="inferred from homology"/>
<evidence type="ECO:0000256" key="2">
    <source>
        <dbReference type="SAM" id="MobiDB-lite"/>
    </source>
</evidence>
<gene>
    <name evidence="4" type="ORF">DUNSADRAFT_13687</name>
</gene>
<dbReference type="EMBL" id="MU069983">
    <property type="protein sequence ID" value="KAF5831036.1"/>
    <property type="molecule type" value="Genomic_DNA"/>
</dbReference>
<feature type="domain" description="PIH1D1/2/3 CS-like" evidence="3">
    <location>
        <begin position="325"/>
        <end position="391"/>
    </location>
</feature>
<dbReference type="Pfam" id="PF18201">
    <property type="entry name" value="PIH1_CS"/>
    <property type="match status" value="1"/>
</dbReference>
<keyword evidence="5" id="KW-1185">Reference proteome</keyword>
<evidence type="ECO:0000259" key="3">
    <source>
        <dbReference type="Pfam" id="PF18201"/>
    </source>
</evidence>
<sequence>MDQLFNLMRSSSGEGSMPGLESMLGPEFAGQDLSKQADQLWRFLDNLAEDDPQAYADFLKSQAKAAEAEQSQQVVRGSSAQVLIEAQLAQPVHTPAVLHIWAARDGSLVPMATVGHGAAEVNANTTLWAGARIPMFEGQAPQDPPPPPSHSISQPKANPCPSLQRQFHIGVHPKLMPMLALDQPPQLRPVLIEAALQFVESRYAVKMDRSRPCVFKMHRSQLHLASRAAAAAASQMGGKAATSTPHDLMCAMANMQQPSSDGDASGSSSHTPASAECKQDDKELAKQLIQEVHSQPVQQVGNKVEDGNRNRVLGVQHSLSKEGQRCLVIEAALPGASCVQDVSVEFAQEQQAIILGVQGWVQTVQLPCSVNESMCKAKFDKRKQVLKVTVPCF</sequence>
<protein>
    <recommendedName>
        <fullName evidence="3">PIH1D1/2/3 CS-like domain-containing protein</fullName>
    </recommendedName>
</protein>
<feature type="region of interest" description="Disordered" evidence="2">
    <location>
        <begin position="256"/>
        <end position="280"/>
    </location>
</feature>
<dbReference type="Proteomes" id="UP000815325">
    <property type="component" value="Unassembled WGS sequence"/>
</dbReference>
<comment type="similarity">
    <text evidence="1">Belongs to the PIH1 family.</text>
</comment>
<organism evidence="4 5">
    <name type="scientific">Dunaliella salina</name>
    <name type="common">Green alga</name>
    <name type="synonym">Protococcus salinus</name>
    <dbReference type="NCBI Taxonomy" id="3046"/>
    <lineage>
        <taxon>Eukaryota</taxon>
        <taxon>Viridiplantae</taxon>
        <taxon>Chlorophyta</taxon>
        <taxon>core chlorophytes</taxon>
        <taxon>Chlorophyceae</taxon>
        <taxon>CS clade</taxon>
        <taxon>Chlamydomonadales</taxon>
        <taxon>Dunaliellaceae</taxon>
        <taxon>Dunaliella</taxon>
    </lineage>
</organism>
<evidence type="ECO:0000313" key="5">
    <source>
        <dbReference type="Proteomes" id="UP000815325"/>
    </source>
</evidence>
<dbReference type="InterPro" id="IPR041442">
    <property type="entry name" value="PIH1D1/2/3_CS-like"/>
</dbReference>
<comment type="caution">
    <text evidence="4">The sequence shown here is derived from an EMBL/GenBank/DDBJ whole genome shotgun (WGS) entry which is preliminary data.</text>
</comment>
<evidence type="ECO:0000256" key="1">
    <source>
        <dbReference type="ARBA" id="ARBA00008511"/>
    </source>
</evidence>
<accession>A0ABQ7G8W6</accession>
<evidence type="ECO:0000313" key="4">
    <source>
        <dbReference type="EMBL" id="KAF5831036.1"/>
    </source>
</evidence>
<dbReference type="PANTHER" id="PTHR22997">
    <property type="entry name" value="PIH1 DOMAIN-CONTAINING PROTEIN 1"/>
    <property type="match status" value="1"/>
</dbReference>
<reference evidence="4" key="1">
    <citation type="submission" date="2017-08" db="EMBL/GenBank/DDBJ databases">
        <authorList>
            <person name="Polle J.E."/>
            <person name="Barry K."/>
            <person name="Cushman J."/>
            <person name="Schmutz J."/>
            <person name="Tran D."/>
            <person name="Hathwaick L.T."/>
            <person name="Yim W.C."/>
            <person name="Jenkins J."/>
            <person name="Mckie-Krisberg Z.M."/>
            <person name="Prochnik S."/>
            <person name="Lindquist E."/>
            <person name="Dockter R.B."/>
            <person name="Adam C."/>
            <person name="Molina H."/>
            <person name="Bunkerborg J."/>
            <person name="Jin E."/>
            <person name="Buchheim M."/>
            <person name="Magnuson J."/>
        </authorList>
    </citation>
    <scope>NUCLEOTIDE SEQUENCE</scope>
    <source>
        <strain evidence="4">CCAP 19/18</strain>
    </source>
</reference>
<feature type="region of interest" description="Disordered" evidence="2">
    <location>
        <begin position="136"/>
        <end position="162"/>
    </location>
</feature>
<dbReference type="InterPro" id="IPR050734">
    <property type="entry name" value="PIH1/Kintoun_subfamily"/>
</dbReference>